<dbReference type="Pfam" id="PF07724">
    <property type="entry name" value="AAA_2"/>
    <property type="match status" value="1"/>
</dbReference>
<dbReference type="EMBL" id="JQNX01000003">
    <property type="protein sequence ID" value="KIE58838.1"/>
    <property type="molecule type" value="Genomic_DNA"/>
</dbReference>
<reference evidence="6 8" key="1">
    <citation type="submission" date="2014-08" db="EMBL/GenBank/DDBJ databases">
        <title>Methylacidiphilum kamchatkense strain Kam1 draft genome sequence.</title>
        <authorList>
            <person name="Birkeland N.-K."/>
            <person name="Erikstad H.A."/>
        </authorList>
    </citation>
    <scope>NUCLEOTIDE SEQUENCE [LARGE SCALE GENOMIC DNA]</scope>
    <source>
        <strain evidence="6 8">Kam1</strain>
    </source>
</reference>
<dbReference type="SMART" id="SM00382">
    <property type="entry name" value="AAA"/>
    <property type="match status" value="1"/>
</dbReference>
<sequence length="520" mass="58963">MSFVFPDPQEMQKRLQDFVKSFGNPNPMPSETDKEDRKEKFKEKILQFQFTPKEIKSYLDRFVIKQEEAKKVLSVAVCDHYNQVKEALMGRGPVHYVKQNILLVGPSGVGKTYLVRCLADCIGVPMVKADATKFSETGYVGADVEDLVRELIQQAEGDTEIAQYGIVYLDEVDKLASSNMIGRDVSGRGVQSNLLKLLEETDVPVKAAYDVLGQMQSIFDFQRGLRSLRKTINTRYILFILSGAFEKLSEIVQRRIRRSHLGFQPHGPEKVVADLISEATTADFVEYGLEPEFIGRLPVRVFCQSLDAEDLFHVLRDSEGSILKQYKSSFAAYGIELKFTEEALRLIAEKAIEEGTGARGLMTICEKILRPFRFELPGTGIKEVEIDPPTVMDPEGKVLKILKELEETKKNKEKEEIEQFLHEFYKTNEIRIIFQNEAVEALKQEAQERGISVLDLCKEKFKNYALGLKLVKKNNGLSVFTISKEDLLHPDETLNNWIAASYKSDLLQSTESNSSSQSNN</sequence>
<dbReference type="Proteomes" id="UP000315925">
    <property type="component" value="Chromosome"/>
</dbReference>
<evidence type="ECO:0000313" key="9">
    <source>
        <dbReference type="Proteomes" id="UP000315925"/>
    </source>
</evidence>
<evidence type="ECO:0000313" key="8">
    <source>
        <dbReference type="Proteomes" id="UP000031594"/>
    </source>
</evidence>
<dbReference type="InterPro" id="IPR019489">
    <property type="entry name" value="Clp_ATPase_C"/>
</dbReference>
<dbReference type="Gene3D" id="3.40.50.300">
    <property type="entry name" value="P-loop containing nucleotide triphosphate hydrolases"/>
    <property type="match status" value="1"/>
</dbReference>
<gene>
    <name evidence="6" type="ORF">A946_05370</name>
    <name evidence="7" type="ORF">kam1_492</name>
</gene>
<protein>
    <submittedName>
        <fullName evidence="6">ATP-dependent protease</fullName>
    </submittedName>
    <submittedName>
        <fullName evidence="7">Endopeptidase Clp ATP-binding regulatory subunit ClpX</fullName>
    </submittedName>
</protein>
<accession>A0A0C1USS7</accession>
<dbReference type="SMART" id="SM01086">
    <property type="entry name" value="ClpB_D2-small"/>
    <property type="match status" value="1"/>
</dbReference>
<feature type="domain" description="AAA+ ATPase" evidence="4">
    <location>
        <begin position="97"/>
        <end position="266"/>
    </location>
</feature>
<dbReference type="InterPro" id="IPR050052">
    <property type="entry name" value="ATP-dep_Clp_protease_ClpX"/>
</dbReference>
<reference evidence="7" key="2">
    <citation type="journal article" date="2019" name="BMC Genomics">
        <title>Complete genome sequence analysis of the thermoacidophilic verrucomicrobial methanotroph 'Candidatus Methylacidiphilum kamchatkense' strain Kam1 and comparison with its closest relatives.</title>
        <authorList>
            <person name="Kruse T."/>
            <person name="Ratnadevi C.M."/>
            <person name="Erikstad H.A."/>
            <person name="Birkeland N.K."/>
        </authorList>
    </citation>
    <scope>NUCLEOTIDE SEQUENCE</scope>
    <source>
        <strain evidence="7">Kam1</strain>
    </source>
</reference>
<dbReference type="STRING" id="1202785.A946_05370"/>
<evidence type="ECO:0000259" key="4">
    <source>
        <dbReference type="SMART" id="SM00382"/>
    </source>
</evidence>
<dbReference type="Gene3D" id="1.10.8.60">
    <property type="match status" value="1"/>
</dbReference>
<dbReference type="InterPro" id="IPR027417">
    <property type="entry name" value="P-loop_NTPase"/>
</dbReference>
<dbReference type="OrthoDB" id="9804062at2"/>
<reference evidence="9" key="3">
    <citation type="submission" date="2019-03" db="EMBL/GenBank/DDBJ databases">
        <title>Complete genome of Methylacidiphilum kamchatkense Kam1.</title>
        <authorList>
            <person name="Kruse T."/>
            <person name="Murarilal Ratnadevi C."/>
            <person name="Erikstad H.-A."/>
            <person name="Birkeland N.-K."/>
        </authorList>
    </citation>
    <scope>NUCLEOTIDE SEQUENCE [LARGE SCALE GENOMIC DNA]</scope>
    <source>
        <strain evidence="9">kam1</strain>
    </source>
</reference>
<keyword evidence="6" id="KW-0378">Hydrolase</keyword>
<keyword evidence="6" id="KW-0645">Protease</keyword>
<dbReference type="GO" id="GO:0008233">
    <property type="term" value="F:peptidase activity"/>
    <property type="evidence" value="ECO:0007669"/>
    <property type="project" value="UniProtKB-KW"/>
</dbReference>
<dbReference type="GO" id="GO:0016887">
    <property type="term" value="F:ATP hydrolysis activity"/>
    <property type="evidence" value="ECO:0007669"/>
    <property type="project" value="InterPro"/>
</dbReference>
<evidence type="ECO:0000313" key="6">
    <source>
        <dbReference type="EMBL" id="KIE58838.1"/>
    </source>
</evidence>
<dbReference type="InterPro" id="IPR003959">
    <property type="entry name" value="ATPase_AAA_core"/>
</dbReference>
<feature type="domain" description="Clp ATPase C-terminal" evidence="5">
    <location>
        <begin position="306"/>
        <end position="391"/>
    </location>
</feature>
<dbReference type="GO" id="GO:0051603">
    <property type="term" value="P:proteolysis involved in protein catabolic process"/>
    <property type="evidence" value="ECO:0007669"/>
    <property type="project" value="TreeGrafter"/>
</dbReference>
<dbReference type="AlphaFoldDB" id="A0A0C1USS7"/>
<dbReference type="GO" id="GO:0005524">
    <property type="term" value="F:ATP binding"/>
    <property type="evidence" value="ECO:0007669"/>
    <property type="project" value="UniProtKB-KW"/>
</dbReference>
<dbReference type="PANTHER" id="PTHR48102:SF7">
    <property type="entry name" value="ATP-DEPENDENT CLP PROTEASE ATP-BINDING SUBUNIT CLPX-LIKE, MITOCHONDRIAL"/>
    <property type="match status" value="1"/>
</dbReference>
<dbReference type="Proteomes" id="UP000031594">
    <property type="component" value="Unassembled WGS sequence"/>
</dbReference>
<name>A0A0C1USS7_9BACT</name>
<evidence type="ECO:0000256" key="3">
    <source>
        <dbReference type="ARBA" id="ARBA00023186"/>
    </source>
</evidence>
<dbReference type="EMBL" id="CP037899">
    <property type="protein sequence ID" value="QDQ41742.1"/>
    <property type="molecule type" value="Genomic_DNA"/>
</dbReference>
<dbReference type="PANTHER" id="PTHR48102">
    <property type="entry name" value="ATP-DEPENDENT CLP PROTEASE ATP-BINDING SUBUNIT CLPX-LIKE, MITOCHONDRIAL-RELATED"/>
    <property type="match status" value="1"/>
</dbReference>
<keyword evidence="8" id="KW-1185">Reference proteome</keyword>
<dbReference type="InterPro" id="IPR003593">
    <property type="entry name" value="AAA+_ATPase"/>
</dbReference>
<dbReference type="SUPFAM" id="SSF52540">
    <property type="entry name" value="P-loop containing nucleoside triphosphate hydrolases"/>
    <property type="match status" value="1"/>
</dbReference>
<evidence type="ECO:0000313" key="7">
    <source>
        <dbReference type="EMBL" id="QDQ41742.1"/>
    </source>
</evidence>
<dbReference type="RefSeq" id="WP_039721286.1">
    <property type="nucleotide sequence ID" value="NZ_CP037899.1"/>
</dbReference>
<evidence type="ECO:0000259" key="5">
    <source>
        <dbReference type="SMART" id="SM01086"/>
    </source>
</evidence>
<proteinExistence type="predicted"/>
<organism evidence="7 9">
    <name type="scientific">Methylacidiphilum kamchatkense Kam1</name>
    <dbReference type="NCBI Taxonomy" id="1202785"/>
    <lineage>
        <taxon>Bacteria</taxon>
        <taxon>Pseudomonadati</taxon>
        <taxon>Verrucomicrobiota</taxon>
        <taxon>Methylacidiphilae</taxon>
        <taxon>Methylacidiphilales</taxon>
        <taxon>Methylacidiphilaceae</taxon>
        <taxon>Methylacidiphilum (ex Ratnadevi et al. 2023)</taxon>
    </lineage>
</organism>
<dbReference type="Pfam" id="PF10431">
    <property type="entry name" value="ClpB_D2-small"/>
    <property type="match status" value="1"/>
</dbReference>
<dbReference type="KEGG" id="mkc:kam1_492"/>
<evidence type="ECO:0000256" key="1">
    <source>
        <dbReference type="ARBA" id="ARBA00022741"/>
    </source>
</evidence>
<keyword evidence="2 7" id="KW-0067">ATP-binding</keyword>
<evidence type="ECO:0000256" key="2">
    <source>
        <dbReference type="ARBA" id="ARBA00022840"/>
    </source>
</evidence>
<keyword evidence="1" id="KW-0547">Nucleotide-binding</keyword>
<keyword evidence="3" id="KW-0143">Chaperone</keyword>